<dbReference type="SUPFAM" id="SSF53850">
    <property type="entry name" value="Periplasmic binding protein-like II"/>
    <property type="match status" value="1"/>
</dbReference>
<protein>
    <recommendedName>
        <fullName evidence="4">Transporter substrate-binding domain-containing protein</fullName>
    </recommendedName>
</protein>
<dbReference type="Proteomes" id="UP000566711">
    <property type="component" value="Unassembled WGS sequence"/>
</dbReference>
<dbReference type="RefSeq" id="WP_182215895.1">
    <property type="nucleotide sequence ID" value="NZ_JACEZS010000005.1"/>
</dbReference>
<keyword evidence="1" id="KW-0732">Signal</keyword>
<dbReference type="EMBL" id="JACEZS010000005">
    <property type="protein sequence ID" value="MBA5605212.1"/>
    <property type="molecule type" value="Genomic_DNA"/>
</dbReference>
<reference evidence="2 3" key="1">
    <citation type="submission" date="2020-07" db="EMBL/GenBank/DDBJ databases">
        <title>Novel species isolated from subtropical streams in China.</title>
        <authorList>
            <person name="Lu H."/>
        </authorList>
    </citation>
    <scope>NUCLEOTIDE SEQUENCE [LARGE SCALE GENOMIC DNA]</scope>
    <source>
        <strain evidence="2 3">FT3S</strain>
    </source>
</reference>
<feature type="signal peptide" evidence="1">
    <location>
        <begin position="1"/>
        <end position="21"/>
    </location>
</feature>
<dbReference type="Gene3D" id="3.40.190.10">
    <property type="entry name" value="Periplasmic binding protein-like II"/>
    <property type="match status" value="2"/>
</dbReference>
<evidence type="ECO:0008006" key="4">
    <source>
        <dbReference type="Google" id="ProtNLM"/>
    </source>
</evidence>
<dbReference type="AlphaFoldDB" id="A0A7W2EFV9"/>
<gene>
    <name evidence="2" type="ORF">H3H36_07545</name>
</gene>
<feature type="chain" id="PRO_5030585214" description="Transporter substrate-binding domain-containing protein" evidence="1">
    <location>
        <begin position="22"/>
        <end position="264"/>
    </location>
</feature>
<organism evidence="2 3">
    <name type="scientific">Rugamonas fusca</name>
    <dbReference type="NCBI Taxonomy" id="2758568"/>
    <lineage>
        <taxon>Bacteria</taxon>
        <taxon>Pseudomonadati</taxon>
        <taxon>Pseudomonadota</taxon>
        <taxon>Betaproteobacteria</taxon>
        <taxon>Burkholderiales</taxon>
        <taxon>Oxalobacteraceae</taxon>
        <taxon>Telluria group</taxon>
        <taxon>Rugamonas</taxon>
    </lineage>
</organism>
<name>A0A7W2EFV9_9BURK</name>
<proteinExistence type="predicted"/>
<keyword evidence="3" id="KW-1185">Reference proteome</keyword>
<evidence type="ECO:0000256" key="1">
    <source>
        <dbReference type="SAM" id="SignalP"/>
    </source>
</evidence>
<evidence type="ECO:0000313" key="2">
    <source>
        <dbReference type="EMBL" id="MBA5605212.1"/>
    </source>
</evidence>
<evidence type="ECO:0000313" key="3">
    <source>
        <dbReference type="Proteomes" id="UP000566711"/>
    </source>
</evidence>
<sequence>MRSLLASILTVAALAAPDARAACAPLRFGYPDQAVEPYYRGSGRQEADPPGASVELMRALAASAGCPLESVRLPAARLLLSLNNGVIDATPFSIGELQGGNIVYPRDKKGKIDRNRGLTLYTVVFVRASDNVGRDVDTASYLRGRRLGVLHGVPYAATFRQAGYEVDDGARDVHSNVEKLRLGRIDGFAISLAGRADLDGEIAASFGGAIVRLEQPLRVGTIWLLLNKDYYEHNREAAEAMWTWLGEHGQSRFTALLKKYDKAP</sequence>
<comment type="caution">
    <text evidence="2">The sequence shown here is derived from an EMBL/GenBank/DDBJ whole genome shotgun (WGS) entry which is preliminary data.</text>
</comment>
<accession>A0A7W2EFV9</accession>